<feature type="transmembrane region" description="Helical" evidence="7">
    <location>
        <begin position="405"/>
        <end position="425"/>
    </location>
</feature>
<feature type="transmembrane region" description="Helical" evidence="7">
    <location>
        <begin position="78"/>
        <end position="104"/>
    </location>
</feature>
<keyword evidence="3 7" id="KW-0812">Transmembrane</keyword>
<keyword evidence="2" id="KW-1003">Cell membrane</keyword>
<reference evidence="8 9" key="1">
    <citation type="submission" date="2016-06" db="EMBL/GenBank/DDBJ databases">
        <authorList>
            <person name="Kjaerup R.B."/>
            <person name="Dalgaard T.S."/>
            <person name="Juul-Madsen H.R."/>
        </authorList>
    </citation>
    <scope>NUCLEOTIDE SEQUENCE [LARGE SCALE GENOMIC DNA]</scope>
    <source>
        <strain evidence="8 9">DSM 44871</strain>
    </source>
</reference>
<protein>
    <submittedName>
        <fullName evidence="8">Membrane protein involved in the export of O-antigen and teichoic acid</fullName>
    </submittedName>
</protein>
<dbReference type="InterPro" id="IPR050833">
    <property type="entry name" value="Poly_Biosynth_Transport"/>
</dbReference>
<keyword evidence="4 7" id="KW-1133">Transmembrane helix</keyword>
<feature type="transmembrane region" description="Helical" evidence="7">
    <location>
        <begin position="158"/>
        <end position="180"/>
    </location>
</feature>
<dbReference type="PANTHER" id="PTHR30250:SF11">
    <property type="entry name" value="O-ANTIGEN TRANSPORTER-RELATED"/>
    <property type="match status" value="1"/>
</dbReference>
<accession>A0A1C4Y212</accession>
<keyword evidence="5 7" id="KW-0472">Membrane</keyword>
<feature type="transmembrane region" description="Helical" evidence="7">
    <location>
        <begin position="46"/>
        <end position="66"/>
    </location>
</feature>
<sequence length="545" mass="54246">MTAATRPSAGADEGRPTPAPAEDQAAPSPAGDTGSAETRRSARSGVAGLLGAATSGLFGFVLAVVITRGYGPAGAGAFFAAIGVVTVATAICTLGAETGLMWALPRRSAGVRGDAARVLPVALIPPLLTGLLVAGAGVLAADALAPRLLRGSGASGDALLTVTFAAVPVVVAMTLLLATLRCVRPIRAYVGVQFLLLPVARPVLVGAAALAGGGLLAGMTGWLVPAALALLACLTLVAGPLGLGRGAALRPHRADWSTFWRFALPRAASAAIDAGSMWVGVLLTSVLAGPTDAGVFGAVGRYVLAGQLAMQGLRVAVSPQLSRLLGRGERAAAAAVHRQLTTWGLVLSWPVYLLLAVFALAFLQLFGPEFTAGVPAMTVLALAMLVNTGVGNVQSLLLMGGRSGLHLVATVAGLTVTVSLGLWLIPHHGATGAAVAWAAGIATENLTAAGFARSVVREPLFDGAMVRAAAATITGVGLAAGAGVLVGGRGLPGLAVALAVLLTGCVGMLTLPRVRAGIRGTMRQIRGGDNAATAAEPTSASTRGR</sequence>
<feature type="transmembrane region" description="Helical" evidence="7">
    <location>
        <begin position="222"/>
        <end position="243"/>
    </location>
</feature>
<evidence type="ECO:0000256" key="7">
    <source>
        <dbReference type="SAM" id="Phobius"/>
    </source>
</evidence>
<dbReference type="AlphaFoldDB" id="A0A1C4Y212"/>
<evidence type="ECO:0000256" key="2">
    <source>
        <dbReference type="ARBA" id="ARBA00022475"/>
    </source>
</evidence>
<dbReference type="GO" id="GO:0005886">
    <property type="term" value="C:plasma membrane"/>
    <property type="evidence" value="ECO:0007669"/>
    <property type="project" value="UniProtKB-SubCell"/>
</dbReference>
<feature type="transmembrane region" description="Helical" evidence="7">
    <location>
        <begin position="372"/>
        <end position="393"/>
    </location>
</feature>
<evidence type="ECO:0000313" key="9">
    <source>
        <dbReference type="Proteomes" id="UP000198864"/>
    </source>
</evidence>
<evidence type="ECO:0000256" key="4">
    <source>
        <dbReference type="ARBA" id="ARBA00022989"/>
    </source>
</evidence>
<evidence type="ECO:0000313" key="8">
    <source>
        <dbReference type="EMBL" id="SCF14754.1"/>
    </source>
</evidence>
<dbReference type="PANTHER" id="PTHR30250">
    <property type="entry name" value="PST FAMILY PREDICTED COLANIC ACID TRANSPORTER"/>
    <property type="match status" value="1"/>
</dbReference>
<dbReference type="STRING" id="285676.GA0070561_3898"/>
<feature type="transmembrane region" description="Helical" evidence="7">
    <location>
        <begin position="116"/>
        <end position="138"/>
    </location>
</feature>
<dbReference type="RefSeq" id="WP_091401874.1">
    <property type="nucleotide sequence ID" value="NZ_FMCR01000003.1"/>
</dbReference>
<feature type="transmembrane region" description="Helical" evidence="7">
    <location>
        <begin position="192"/>
        <end position="216"/>
    </location>
</feature>
<proteinExistence type="predicted"/>
<dbReference type="EMBL" id="FMCR01000003">
    <property type="protein sequence ID" value="SCF14754.1"/>
    <property type="molecule type" value="Genomic_DNA"/>
</dbReference>
<comment type="subcellular location">
    <subcellularLocation>
        <location evidence="1">Cell membrane</location>
        <topology evidence="1">Multi-pass membrane protein</topology>
    </subcellularLocation>
</comment>
<evidence type="ECO:0000256" key="5">
    <source>
        <dbReference type="ARBA" id="ARBA00023136"/>
    </source>
</evidence>
<feature type="transmembrane region" description="Helical" evidence="7">
    <location>
        <begin position="431"/>
        <end position="452"/>
    </location>
</feature>
<feature type="transmembrane region" description="Helical" evidence="7">
    <location>
        <begin position="493"/>
        <end position="514"/>
    </location>
</feature>
<organism evidence="8 9">
    <name type="scientific">Micromonospora saelicesensis</name>
    <dbReference type="NCBI Taxonomy" id="285676"/>
    <lineage>
        <taxon>Bacteria</taxon>
        <taxon>Bacillati</taxon>
        <taxon>Actinomycetota</taxon>
        <taxon>Actinomycetes</taxon>
        <taxon>Micromonosporales</taxon>
        <taxon>Micromonosporaceae</taxon>
        <taxon>Micromonospora</taxon>
    </lineage>
</organism>
<name>A0A1C4Y212_9ACTN</name>
<feature type="region of interest" description="Disordered" evidence="6">
    <location>
        <begin position="1"/>
        <end position="39"/>
    </location>
</feature>
<evidence type="ECO:0000256" key="6">
    <source>
        <dbReference type="SAM" id="MobiDB-lite"/>
    </source>
</evidence>
<evidence type="ECO:0000256" key="1">
    <source>
        <dbReference type="ARBA" id="ARBA00004651"/>
    </source>
</evidence>
<feature type="transmembrane region" description="Helical" evidence="7">
    <location>
        <begin position="346"/>
        <end position="366"/>
    </location>
</feature>
<gene>
    <name evidence="8" type="ORF">GA0070561_3898</name>
</gene>
<evidence type="ECO:0000256" key="3">
    <source>
        <dbReference type="ARBA" id="ARBA00022692"/>
    </source>
</evidence>
<feature type="transmembrane region" description="Helical" evidence="7">
    <location>
        <begin position="464"/>
        <end position="487"/>
    </location>
</feature>
<dbReference type="Proteomes" id="UP000198864">
    <property type="component" value="Unassembled WGS sequence"/>
</dbReference>